<evidence type="ECO:0000256" key="2">
    <source>
        <dbReference type="SAM" id="Phobius"/>
    </source>
</evidence>
<dbReference type="Proteomes" id="UP000269396">
    <property type="component" value="Unassembled WGS sequence"/>
</dbReference>
<organism evidence="3 4">
    <name type="scientific">Schistosoma mattheei</name>
    <dbReference type="NCBI Taxonomy" id="31246"/>
    <lineage>
        <taxon>Eukaryota</taxon>
        <taxon>Metazoa</taxon>
        <taxon>Spiralia</taxon>
        <taxon>Lophotrochozoa</taxon>
        <taxon>Platyhelminthes</taxon>
        <taxon>Trematoda</taxon>
        <taxon>Digenea</taxon>
        <taxon>Strigeidida</taxon>
        <taxon>Schistosomatoidea</taxon>
        <taxon>Schistosomatidae</taxon>
        <taxon>Schistosoma</taxon>
    </lineage>
</organism>
<dbReference type="PANTHER" id="PTHR45975:SF2">
    <property type="entry name" value="NUCLEOSOME-REMODELING FACTOR SUBUNIT BPTF"/>
    <property type="match status" value="1"/>
</dbReference>
<dbReference type="GO" id="GO:0000978">
    <property type="term" value="F:RNA polymerase II cis-regulatory region sequence-specific DNA binding"/>
    <property type="evidence" value="ECO:0007669"/>
    <property type="project" value="TreeGrafter"/>
</dbReference>
<dbReference type="EMBL" id="UZAL01036958">
    <property type="protein sequence ID" value="VDP70877.1"/>
    <property type="molecule type" value="Genomic_DNA"/>
</dbReference>
<keyword evidence="4" id="KW-1185">Reference proteome</keyword>
<gene>
    <name evidence="3" type="ORF">SMTD_LOCUS16274</name>
</gene>
<accession>A0A3P8F482</accession>
<feature type="compositionally biased region" description="Low complexity" evidence="1">
    <location>
        <begin position="435"/>
        <end position="447"/>
    </location>
</feature>
<reference evidence="3 4" key="1">
    <citation type="submission" date="2018-11" db="EMBL/GenBank/DDBJ databases">
        <authorList>
            <consortium name="Pathogen Informatics"/>
        </authorList>
    </citation>
    <scope>NUCLEOTIDE SEQUENCE [LARGE SCALE GENOMIC DNA]</scope>
    <source>
        <strain>Denwood</strain>
        <strain evidence="4">Zambia</strain>
    </source>
</reference>
<feature type="transmembrane region" description="Helical" evidence="2">
    <location>
        <begin position="539"/>
        <end position="558"/>
    </location>
</feature>
<evidence type="ECO:0000313" key="3">
    <source>
        <dbReference type="EMBL" id="VDP70877.1"/>
    </source>
</evidence>
<evidence type="ECO:0000313" key="4">
    <source>
        <dbReference type="Proteomes" id="UP000269396"/>
    </source>
</evidence>
<evidence type="ECO:0000256" key="1">
    <source>
        <dbReference type="SAM" id="MobiDB-lite"/>
    </source>
</evidence>
<feature type="region of interest" description="Disordered" evidence="1">
    <location>
        <begin position="435"/>
        <end position="463"/>
    </location>
</feature>
<feature type="compositionally biased region" description="Basic and acidic residues" evidence="1">
    <location>
        <begin position="107"/>
        <end position="119"/>
    </location>
</feature>
<dbReference type="GO" id="GO:0006357">
    <property type="term" value="P:regulation of transcription by RNA polymerase II"/>
    <property type="evidence" value="ECO:0007669"/>
    <property type="project" value="InterPro"/>
</dbReference>
<feature type="compositionally biased region" description="Basic and acidic residues" evidence="1">
    <location>
        <begin position="448"/>
        <end position="459"/>
    </location>
</feature>
<feature type="compositionally biased region" description="Low complexity" evidence="1">
    <location>
        <begin position="126"/>
        <end position="144"/>
    </location>
</feature>
<protein>
    <submittedName>
        <fullName evidence="3">Uncharacterized protein</fullName>
    </submittedName>
</protein>
<dbReference type="InterPro" id="IPR038028">
    <property type="entry name" value="BPTF"/>
</dbReference>
<proteinExistence type="predicted"/>
<dbReference type="PANTHER" id="PTHR45975">
    <property type="entry name" value="NUCLEOSOME-REMODELING FACTOR SUBUNIT BPTF"/>
    <property type="match status" value="1"/>
</dbReference>
<dbReference type="AlphaFoldDB" id="A0A3P8F482"/>
<keyword evidence="2" id="KW-0472">Membrane</keyword>
<feature type="region of interest" description="Disordered" evidence="1">
    <location>
        <begin position="103"/>
        <end position="144"/>
    </location>
</feature>
<keyword evidence="2" id="KW-0812">Transmembrane</keyword>
<name>A0A3P8F482_9TREM</name>
<feature type="region of interest" description="Disordered" evidence="1">
    <location>
        <begin position="508"/>
        <end position="530"/>
    </location>
</feature>
<dbReference type="GO" id="GO:0016589">
    <property type="term" value="C:NURF complex"/>
    <property type="evidence" value="ECO:0007669"/>
    <property type="project" value="InterPro"/>
</dbReference>
<sequence length="559" mass="62578">MNKQLSDLSASLIVTDENSCIVGNGDQVITHMVKETSDDDVATYPPTILEPQEISTLHMLIDPDWLPNSNECCLLAYRFSDEGNWRSWTNLYTSGVWTGEECTAMPDSHRNDDLSELKRTPSGTRNSNAVNNNNNNNGNNSTVTADDLISDSVNVALTRAQHMEEKERRRLLSNKFNVSELCTDMWAYIDPVELSNNFKLVRDMMASVIELPQFSDFDFTRYECHLTLERMTASQREEDKRLRQFDRFSSTVNGGVGSSNINPANLPTNLIRTKTPRPVRHTVWKTRGEEYRRLGGDGWMWLSATRSNAGRMAEHAALIHPPISSGRQLELTATLSGNRLLLHRRGNPRGLQHGIGWGVCPEYLQAVVTISGCPDCGRILIEVSAKKTGLASECRGHVLHPITGIPLYLNPKRNPYIIPSDVLCSLNEQILKSSTNNVQVNSSSSSSHIDDDAKKKDPDSDNMITVNKYENNMNEDVMNDNFEKNKIDQLDGLHENCNASEIKIEQRKDSLSGQTSSINNNTNDGKIINDDNKNPVLNISYVSCVLFVIVYIACGQIIE</sequence>
<keyword evidence="2" id="KW-1133">Transmembrane helix</keyword>